<accession>A0A8S1T3Y6</accession>
<dbReference type="EMBL" id="CAJJDP010000020">
    <property type="protein sequence ID" value="CAD8148165.1"/>
    <property type="molecule type" value="Genomic_DNA"/>
</dbReference>
<organism evidence="1 2">
    <name type="scientific">Paramecium octaurelia</name>
    <dbReference type="NCBI Taxonomy" id="43137"/>
    <lineage>
        <taxon>Eukaryota</taxon>
        <taxon>Sar</taxon>
        <taxon>Alveolata</taxon>
        <taxon>Ciliophora</taxon>
        <taxon>Intramacronucleata</taxon>
        <taxon>Oligohymenophorea</taxon>
        <taxon>Peniculida</taxon>
        <taxon>Parameciidae</taxon>
        <taxon>Paramecium</taxon>
    </lineage>
</organism>
<protein>
    <submittedName>
        <fullName evidence="1">Uncharacterized protein</fullName>
    </submittedName>
</protein>
<comment type="caution">
    <text evidence="1">The sequence shown here is derived from an EMBL/GenBank/DDBJ whole genome shotgun (WGS) entry which is preliminary data.</text>
</comment>
<reference evidence="1" key="1">
    <citation type="submission" date="2021-01" db="EMBL/GenBank/DDBJ databases">
        <authorList>
            <consortium name="Genoscope - CEA"/>
            <person name="William W."/>
        </authorList>
    </citation>
    <scope>NUCLEOTIDE SEQUENCE</scope>
</reference>
<gene>
    <name evidence="1" type="ORF">POCTA_138.1.T0200389</name>
</gene>
<keyword evidence="2" id="KW-1185">Reference proteome</keyword>
<dbReference type="Proteomes" id="UP000683925">
    <property type="component" value="Unassembled WGS sequence"/>
</dbReference>
<evidence type="ECO:0000313" key="1">
    <source>
        <dbReference type="EMBL" id="CAD8148165.1"/>
    </source>
</evidence>
<dbReference type="AlphaFoldDB" id="A0A8S1T3Y6"/>
<sequence>MQIIQKTTLHQVNYLGQLQYVKFPWIIKMNFFSKIGKNISSSIKILFVHDPVFGQVFRSLKLTLSNLNCVPSQQVEPQQVELTQNETPDPAGIELQKTNQIYAPTVQFPEYIFIATQAPSLK</sequence>
<name>A0A8S1T3Y6_PAROT</name>
<proteinExistence type="predicted"/>
<evidence type="ECO:0000313" key="2">
    <source>
        <dbReference type="Proteomes" id="UP000683925"/>
    </source>
</evidence>